<name>A0A1W9S2Q9_9BACT</name>
<dbReference type="Proteomes" id="UP000192611">
    <property type="component" value="Unassembled WGS sequence"/>
</dbReference>
<dbReference type="Gene3D" id="1.20.120.1490">
    <property type="match status" value="1"/>
</dbReference>
<evidence type="ECO:0008006" key="4">
    <source>
        <dbReference type="Google" id="ProtNLM"/>
    </source>
</evidence>
<keyword evidence="1" id="KW-0175">Coiled coil</keyword>
<comment type="caution">
    <text evidence="2">The sequence shown here is derived from an EMBL/GenBank/DDBJ whole genome shotgun (WGS) entry which is preliminary data.</text>
</comment>
<protein>
    <recommendedName>
        <fullName evidence="4">Periplasmic heavy metal sensor</fullName>
    </recommendedName>
</protein>
<feature type="coiled-coil region" evidence="1">
    <location>
        <begin position="66"/>
        <end position="121"/>
    </location>
</feature>
<gene>
    <name evidence="2" type="ORF">B6D57_01515</name>
</gene>
<dbReference type="EMBL" id="NATQ01000019">
    <property type="protein sequence ID" value="OQX90942.1"/>
    <property type="molecule type" value="Genomic_DNA"/>
</dbReference>
<proteinExistence type="predicted"/>
<reference evidence="3" key="1">
    <citation type="submission" date="2017-03" db="EMBL/GenBank/DDBJ databases">
        <title>Novel pathways for hydrocarbon cycling and metabolic interdependencies in hydrothermal sediment communities.</title>
        <authorList>
            <person name="Dombrowski N."/>
            <person name="Seitz K."/>
            <person name="Teske A."/>
            <person name="Baker B."/>
        </authorList>
    </citation>
    <scope>NUCLEOTIDE SEQUENCE [LARGE SCALE GENOMIC DNA]</scope>
</reference>
<accession>A0A1W9S2Q9</accession>
<evidence type="ECO:0000313" key="2">
    <source>
        <dbReference type="EMBL" id="OQX90942.1"/>
    </source>
</evidence>
<organism evidence="2 3">
    <name type="scientific">Candidatus Coatesbacteria bacterium 4484_99</name>
    <dbReference type="NCBI Taxonomy" id="1970774"/>
    <lineage>
        <taxon>Bacteria</taxon>
        <taxon>Candidatus Coatesiibacteriota</taxon>
    </lineage>
</organism>
<dbReference type="AlphaFoldDB" id="A0A1W9S2Q9"/>
<evidence type="ECO:0000256" key="1">
    <source>
        <dbReference type="SAM" id="Coils"/>
    </source>
</evidence>
<evidence type="ECO:0000313" key="3">
    <source>
        <dbReference type="Proteomes" id="UP000192611"/>
    </source>
</evidence>
<sequence length="171" mass="20425">MIKRYLLTTLITAILSLYSTILSQPPREIMPEIKKPEEKLEMLKIWKLTDILELEYEQTIEFFALYKQLEALRREHLKERMNLIENLRADIKNDNITESTINNYISQLTNLEEELIEGKKSIIDQINTILTPVQMGKFIVFEETFQEEMLGMIRTLREKMEKKKEMEGWKP</sequence>